<evidence type="ECO:0000256" key="1">
    <source>
        <dbReference type="SAM" id="MobiDB-lite"/>
    </source>
</evidence>
<keyword evidence="4" id="KW-1185">Reference proteome</keyword>
<reference evidence="3 4" key="3">
    <citation type="journal article" date="2020" name="BMC Genomics">
        <title>Intraspecific diversification of the crop wild relative Brassica cretica Lam. using demographic model selection.</title>
        <authorList>
            <person name="Kioukis A."/>
            <person name="Michalopoulou V.A."/>
            <person name="Briers L."/>
            <person name="Pirintsos S."/>
            <person name="Studholme D.J."/>
            <person name="Pavlidis P."/>
            <person name="Sarris P.F."/>
        </authorList>
    </citation>
    <scope>NUCLEOTIDE SEQUENCE [LARGE SCALE GENOMIC DNA]</scope>
    <source>
        <strain evidence="4">cv. PFS-1207/04</strain>
        <strain evidence="3">PFS-1207/04</strain>
    </source>
</reference>
<reference evidence="3" key="2">
    <citation type="submission" date="2019-12" db="EMBL/GenBank/DDBJ databases">
        <authorList>
            <person name="Studholme D.J."/>
            <person name="Sarris P."/>
        </authorList>
    </citation>
    <scope>NUCLEOTIDE SEQUENCE</scope>
    <source>
        <strain evidence="3">PFS-1207/04</strain>
        <tissue evidence="3">Leaf</tissue>
    </source>
</reference>
<protein>
    <submittedName>
        <fullName evidence="2">Uncharacterized protein</fullName>
    </submittedName>
</protein>
<evidence type="ECO:0000313" key="3">
    <source>
        <dbReference type="EMBL" id="KAF3597400.1"/>
    </source>
</evidence>
<accession>A0A3N6QAP4</accession>
<dbReference type="AlphaFoldDB" id="A0A3N6QAP4"/>
<sequence length="111" mass="12254">MKFRQINILGNFWVKFSEESWIVPTYEHSRYLVGVASEMHLLPPPSQLAPPPPSRPAPFPTSVQSPTTSPPCTLHRNTGTVALYAGTVDFYAFTVELNAFTVTLFTGTVAL</sequence>
<evidence type="ECO:0000313" key="4">
    <source>
        <dbReference type="Proteomes" id="UP000266723"/>
    </source>
</evidence>
<dbReference type="EMBL" id="QGKY02000089">
    <property type="protein sequence ID" value="KAF2615324.1"/>
    <property type="molecule type" value="Genomic_DNA"/>
</dbReference>
<dbReference type="EMBL" id="QGKV02000299">
    <property type="protein sequence ID" value="KAF3597400.1"/>
    <property type="molecule type" value="Genomic_DNA"/>
</dbReference>
<evidence type="ECO:0000313" key="2">
    <source>
        <dbReference type="EMBL" id="KAF2615324.1"/>
    </source>
</evidence>
<feature type="region of interest" description="Disordered" evidence="1">
    <location>
        <begin position="43"/>
        <end position="72"/>
    </location>
</feature>
<organism evidence="2">
    <name type="scientific">Brassica cretica</name>
    <name type="common">Mustard</name>
    <dbReference type="NCBI Taxonomy" id="69181"/>
    <lineage>
        <taxon>Eukaryota</taxon>
        <taxon>Viridiplantae</taxon>
        <taxon>Streptophyta</taxon>
        <taxon>Embryophyta</taxon>
        <taxon>Tracheophyta</taxon>
        <taxon>Spermatophyta</taxon>
        <taxon>Magnoliopsida</taxon>
        <taxon>eudicotyledons</taxon>
        <taxon>Gunneridae</taxon>
        <taxon>Pentapetalae</taxon>
        <taxon>rosids</taxon>
        <taxon>malvids</taxon>
        <taxon>Brassicales</taxon>
        <taxon>Brassicaceae</taxon>
        <taxon>Brassiceae</taxon>
        <taxon>Brassica</taxon>
    </lineage>
</organism>
<dbReference type="Proteomes" id="UP000266723">
    <property type="component" value="Unassembled WGS sequence"/>
</dbReference>
<proteinExistence type="predicted"/>
<name>A0A3N6QAP4_BRACR</name>
<gene>
    <name evidence="3" type="ORF">DY000_02024871</name>
    <name evidence="2" type="ORF">F2Q70_00010079</name>
</gene>
<feature type="compositionally biased region" description="Low complexity" evidence="1">
    <location>
        <begin position="60"/>
        <end position="71"/>
    </location>
</feature>
<reference evidence="2" key="1">
    <citation type="submission" date="2019-12" db="EMBL/GenBank/DDBJ databases">
        <title>Genome sequencing and annotation of Brassica cretica.</title>
        <authorList>
            <person name="Studholme D.J."/>
            <person name="Sarris P.F."/>
        </authorList>
    </citation>
    <scope>NUCLEOTIDE SEQUENCE</scope>
    <source>
        <strain evidence="2">PFS-102/07</strain>
        <tissue evidence="2">Leaf</tissue>
    </source>
</reference>
<feature type="compositionally biased region" description="Pro residues" evidence="1">
    <location>
        <begin position="43"/>
        <end position="59"/>
    </location>
</feature>
<comment type="caution">
    <text evidence="2">The sequence shown here is derived from an EMBL/GenBank/DDBJ whole genome shotgun (WGS) entry which is preliminary data.</text>
</comment>